<feature type="region of interest" description="Disordered" evidence="1">
    <location>
        <begin position="65"/>
        <end position="107"/>
    </location>
</feature>
<evidence type="ECO:0000313" key="3">
    <source>
        <dbReference type="Proteomes" id="UP001292094"/>
    </source>
</evidence>
<organism evidence="2 3">
    <name type="scientific">Petrolisthes manimaculis</name>
    <dbReference type="NCBI Taxonomy" id="1843537"/>
    <lineage>
        <taxon>Eukaryota</taxon>
        <taxon>Metazoa</taxon>
        <taxon>Ecdysozoa</taxon>
        <taxon>Arthropoda</taxon>
        <taxon>Crustacea</taxon>
        <taxon>Multicrustacea</taxon>
        <taxon>Malacostraca</taxon>
        <taxon>Eumalacostraca</taxon>
        <taxon>Eucarida</taxon>
        <taxon>Decapoda</taxon>
        <taxon>Pleocyemata</taxon>
        <taxon>Anomura</taxon>
        <taxon>Galatheoidea</taxon>
        <taxon>Porcellanidae</taxon>
        <taxon>Petrolisthes</taxon>
    </lineage>
</organism>
<sequence length="107" mass="11171">MGSSWSCGRRKRNWGKLGDLPCLITDPRVLWTFSAGRREGGRRTDLGVMEESGGCTVLRTIEPAEGKGVKGSQSLKGMKEELEKTEGQGRRGGGGGGGGGQGGGCDE</sequence>
<accession>A0AAE1NTZ5</accession>
<dbReference type="EMBL" id="JAWZYT010003909">
    <property type="protein sequence ID" value="KAK4296190.1"/>
    <property type="molecule type" value="Genomic_DNA"/>
</dbReference>
<dbReference type="AlphaFoldDB" id="A0AAE1NTZ5"/>
<evidence type="ECO:0000313" key="2">
    <source>
        <dbReference type="EMBL" id="KAK4296190.1"/>
    </source>
</evidence>
<protein>
    <submittedName>
        <fullName evidence="2">Uncharacterized protein</fullName>
    </submittedName>
</protein>
<feature type="compositionally biased region" description="Basic and acidic residues" evidence="1">
    <location>
        <begin position="77"/>
        <end position="89"/>
    </location>
</feature>
<feature type="compositionally biased region" description="Gly residues" evidence="1">
    <location>
        <begin position="90"/>
        <end position="107"/>
    </location>
</feature>
<proteinExistence type="predicted"/>
<comment type="caution">
    <text evidence="2">The sequence shown here is derived from an EMBL/GenBank/DDBJ whole genome shotgun (WGS) entry which is preliminary data.</text>
</comment>
<reference evidence="2" key="1">
    <citation type="submission" date="2023-11" db="EMBL/GenBank/DDBJ databases">
        <title>Genome assemblies of two species of porcelain crab, Petrolisthes cinctipes and Petrolisthes manimaculis (Anomura: Porcellanidae).</title>
        <authorList>
            <person name="Angst P."/>
        </authorList>
    </citation>
    <scope>NUCLEOTIDE SEQUENCE</scope>
    <source>
        <strain evidence="2">PB745_02</strain>
        <tissue evidence="2">Gill</tissue>
    </source>
</reference>
<evidence type="ECO:0000256" key="1">
    <source>
        <dbReference type="SAM" id="MobiDB-lite"/>
    </source>
</evidence>
<keyword evidence="3" id="KW-1185">Reference proteome</keyword>
<dbReference type="Proteomes" id="UP001292094">
    <property type="component" value="Unassembled WGS sequence"/>
</dbReference>
<name>A0AAE1NTZ5_9EUCA</name>
<gene>
    <name evidence="2" type="ORF">Pmani_031303</name>
</gene>